<feature type="domain" description="Methyltransferase" evidence="1">
    <location>
        <begin position="35"/>
        <end position="165"/>
    </location>
</feature>
<dbReference type="EMBL" id="ML119206">
    <property type="protein sequence ID" value="RPB06922.1"/>
    <property type="molecule type" value="Genomic_DNA"/>
</dbReference>
<feature type="non-terminal residue" evidence="2">
    <location>
        <position position="1"/>
    </location>
</feature>
<feature type="non-terminal residue" evidence="2">
    <location>
        <position position="230"/>
    </location>
</feature>
<dbReference type="OrthoDB" id="8300214at2759"/>
<organism evidence="2 3">
    <name type="scientific">Morchella conica CCBAS932</name>
    <dbReference type="NCBI Taxonomy" id="1392247"/>
    <lineage>
        <taxon>Eukaryota</taxon>
        <taxon>Fungi</taxon>
        <taxon>Dikarya</taxon>
        <taxon>Ascomycota</taxon>
        <taxon>Pezizomycotina</taxon>
        <taxon>Pezizomycetes</taxon>
        <taxon>Pezizales</taxon>
        <taxon>Morchellaceae</taxon>
        <taxon>Morchella</taxon>
    </lineage>
</organism>
<dbReference type="AlphaFoldDB" id="A0A3N4KC78"/>
<dbReference type="CDD" id="cd02440">
    <property type="entry name" value="AdoMet_MTases"/>
    <property type="match status" value="1"/>
</dbReference>
<dbReference type="SUPFAM" id="SSF53335">
    <property type="entry name" value="S-adenosyl-L-methionine-dependent methyltransferases"/>
    <property type="match status" value="1"/>
</dbReference>
<dbReference type="GO" id="GO:0008168">
    <property type="term" value="F:methyltransferase activity"/>
    <property type="evidence" value="ECO:0007669"/>
    <property type="project" value="UniProtKB-KW"/>
</dbReference>
<gene>
    <name evidence="2" type="ORF">P167DRAFT_464713</name>
</gene>
<evidence type="ECO:0000313" key="2">
    <source>
        <dbReference type="EMBL" id="RPB06922.1"/>
    </source>
</evidence>
<sequence>LAQSYLHSPQHLNTYVLPQFRHRLALMSKFNIPAGSKILELGCGQGETTLVLAHLVGPTGHITGVDPARLDYGHPITVSAARNHILSSPLGGRISFHATDPHTYLSTLPAGHNFDFIILSHSLWYFPSKATVLESLTALRPYAPKLLVAEYSFEGTLKEQQPHVLAARCQAVFYDAKNPVQRAATEPNVRAAPAPAEVKEMAGRAGWGVVKGREGMVTPGEDVKDGQWEV</sequence>
<dbReference type="GO" id="GO:0032259">
    <property type="term" value="P:methylation"/>
    <property type="evidence" value="ECO:0007669"/>
    <property type="project" value="UniProtKB-KW"/>
</dbReference>
<accession>A0A3N4KC78</accession>
<dbReference type="STRING" id="1392247.A0A3N4KC78"/>
<dbReference type="InterPro" id="IPR025714">
    <property type="entry name" value="Methyltranfer_dom"/>
</dbReference>
<proteinExistence type="predicted"/>
<name>A0A3N4KC78_9PEZI</name>
<keyword evidence="2" id="KW-0489">Methyltransferase</keyword>
<dbReference type="InterPro" id="IPR029063">
    <property type="entry name" value="SAM-dependent_MTases_sf"/>
</dbReference>
<dbReference type="Gene3D" id="3.40.50.150">
    <property type="entry name" value="Vaccinia Virus protein VP39"/>
    <property type="match status" value="1"/>
</dbReference>
<protein>
    <submittedName>
        <fullName evidence="2">S-adenosyl-L-methionine-dependent methyltransferase</fullName>
    </submittedName>
</protein>
<reference evidence="2 3" key="1">
    <citation type="journal article" date="2018" name="Nat. Ecol. Evol.">
        <title>Pezizomycetes genomes reveal the molecular basis of ectomycorrhizal truffle lifestyle.</title>
        <authorList>
            <person name="Murat C."/>
            <person name="Payen T."/>
            <person name="Noel B."/>
            <person name="Kuo A."/>
            <person name="Morin E."/>
            <person name="Chen J."/>
            <person name="Kohler A."/>
            <person name="Krizsan K."/>
            <person name="Balestrini R."/>
            <person name="Da Silva C."/>
            <person name="Montanini B."/>
            <person name="Hainaut M."/>
            <person name="Levati E."/>
            <person name="Barry K.W."/>
            <person name="Belfiori B."/>
            <person name="Cichocki N."/>
            <person name="Clum A."/>
            <person name="Dockter R.B."/>
            <person name="Fauchery L."/>
            <person name="Guy J."/>
            <person name="Iotti M."/>
            <person name="Le Tacon F."/>
            <person name="Lindquist E.A."/>
            <person name="Lipzen A."/>
            <person name="Malagnac F."/>
            <person name="Mello A."/>
            <person name="Molinier V."/>
            <person name="Miyauchi S."/>
            <person name="Poulain J."/>
            <person name="Riccioni C."/>
            <person name="Rubini A."/>
            <person name="Sitrit Y."/>
            <person name="Splivallo R."/>
            <person name="Traeger S."/>
            <person name="Wang M."/>
            <person name="Zifcakova L."/>
            <person name="Wipf D."/>
            <person name="Zambonelli A."/>
            <person name="Paolocci F."/>
            <person name="Nowrousian M."/>
            <person name="Ottonello S."/>
            <person name="Baldrian P."/>
            <person name="Spatafora J.W."/>
            <person name="Henrissat B."/>
            <person name="Nagy L.G."/>
            <person name="Aury J.M."/>
            <person name="Wincker P."/>
            <person name="Grigoriev I.V."/>
            <person name="Bonfante P."/>
            <person name="Martin F.M."/>
        </authorList>
    </citation>
    <scope>NUCLEOTIDE SEQUENCE [LARGE SCALE GENOMIC DNA]</scope>
    <source>
        <strain evidence="2 3">CCBAS932</strain>
    </source>
</reference>
<evidence type="ECO:0000313" key="3">
    <source>
        <dbReference type="Proteomes" id="UP000277580"/>
    </source>
</evidence>
<keyword evidence="3" id="KW-1185">Reference proteome</keyword>
<dbReference type="Pfam" id="PF13847">
    <property type="entry name" value="Methyltransf_31"/>
    <property type="match status" value="1"/>
</dbReference>
<keyword evidence="2" id="KW-0808">Transferase</keyword>
<dbReference type="InParanoid" id="A0A3N4KC78"/>
<dbReference type="Proteomes" id="UP000277580">
    <property type="component" value="Unassembled WGS sequence"/>
</dbReference>
<evidence type="ECO:0000259" key="1">
    <source>
        <dbReference type="Pfam" id="PF13847"/>
    </source>
</evidence>